<feature type="non-terminal residue" evidence="7">
    <location>
        <position position="84"/>
    </location>
</feature>
<dbReference type="InterPro" id="IPR046952">
    <property type="entry name" value="GSHR/TRXR-like"/>
</dbReference>
<dbReference type="SUPFAM" id="SSF55424">
    <property type="entry name" value="FAD/NAD-linked reductases, dimerisation (C-terminal) domain"/>
    <property type="match status" value="1"/>
</dbReference>
<sequence>MQEDPASLVNDSWCGFTSHLQVPTTVFTPLEYGSVGISEEDAVHRYGPDNIEMVCLREKDQQILGLHFIGPNAGEVIQGFALGI</sequence>
<evidence type="ECO:0000259" key="6">
    <source>
        <dbReference type="Pfam" id="PF02852"/>
    </source>
</evidence>
<dbReference type="InterPro" id="IPR016156">
    <property type="entry name" value="FAD/NAD-linked_Rdtase_dimer_sf"/>
</dbReference>
<name>V8N4X1_OPHHA</name>
<keyword evidence="4" id="KW-1015">Disulfide bond</keyword>
<keyword evidence="3" id="KW-0560">Oxidoreductase</keyword>
<dbReference type="GO" id="GO:0005739">
    <property type="term" value="C:mitochondrion"/>
    <property type="evidence" value="ECO:0007669"/>
    <property type="project" value="TreeGrafter"/>
</dbReference>
<dbReference type="Gene3D" id="3.30.390.30">
    <property type="match status" value="2"/>
</dbReference>
<dbReference type="Proteomes" id="UP000018936">
    <property type="component" value="Unassembled WGS sequence"/>
</dbReference>
<keyword evidence="5" id="KW-0676">Redox-active center</keyword>
<dbReference type="EMBL" id="AZIM01009474">
    <property type="protein sequence ID" value="ETE57175.1"/>
    <property type="molecule type" value="Genomic_DNA"/>
</dbReference>
<dbReference type="OrthoDB" id="5956163at2759"/>
<dbReference type="GO" id="GO:0005829">
    <property type="term" value="C:cytosol"/>
    <property type="evidence" value="ECO:0007669"/>
    <property type="project" value="TreeGrafter"/>
</dbReference>
<reference evidence="7 8" key="1">
    <citation type="journal article" date="2013" name="Proc. Natl. Acad. Sci. U.S.A.">
        <title>The king cobra genome reveals dynamic gene evolution and adaptation in the snake venom system.</title>
        <authorList>
            <person name="Vonk F.J."/>
            <person name="Casewell N.R."/>
            <person name="Henkel C.V."/>
            <person name="Heimberg A.M."/>
            <person name="Jansen H.J."/>
            <person name="McCleary R.J."/>
            <person name="Kerkkamp H.M."/>
            <person name="Vos R.A."/>
            <person name="Guerreiro I."/>
            <person name="Calvete J.J."/>
            <person name="Wuster W."/>
            <person name="Woods A.E."/>
            <person name="Logan J.M."/>
            <person name="Harrison R.A."/>
            <person name="Castoe T.A."/>
            <person name="de Koning A.P."/>
            <person name="Pollock D.D."/>
            <person name="Yandell M."/>
            <person name="Calderon D."/>
            <person name="Renjifo C."/>
            <person name="Currier R.B."/>
            <person name="Salgado D."/>
            <person name="Pla D."/>
            <person name="Sanz L."/>
            <person name="Hyder A.S."/>
            <person name="Ribeiro J.M."/>
            <person name="Arntzen J.W."/>
            <person name="van den Thillart G.E."/>
            <person name="Boetzer M."/>
            <person name="Pirovano W."/>
            <person name="Dirks R.P."/>
            <person name="Spaink H.P."/>
            <person name="Duboule D."/>
            <person name="McGlinn E."/>
            <person name="Kini R.M."/>
            <person name="Richardson M.K."/>
        </authorList>
    </citation>
    <scope>NUCLEOTIDE SEQUENCE</scope>
    <source>
        <tissue evidence="7">Blood</tissue>
    </source>
</reference>
<dbReference type="GO" id="GO:0006749">
    <property type="term" value="P:glutathione metabolic process"/>
    <property type="evidence" value="ECO:0007669"/>
    <property type="project" value="TreeGrafter"/>
</dbReference>
<dbReference type="GO" id="GO:0004362">
    <property type="term" value="F:glutathione-disulfide reductase (NADPH) activity"/>
    <property type="evidence" value="ECO:0007669"/>
    <property type="project" value="TreeGrafter"/>
</dbReference>
<accession>V8N4X1</accession>
<dbReference type="PANTHER" id="PTHR42737:SF2">
    <property type="entry name" value="GLUTATHIONE REDUCTASE"/>
    <property type="match status" value="1"/>
</dbReference>
<evidence type="ECO:0000313" key="7">
    <source>
        <dbReference type="EMBL" id="ETE57175.1"/>
    </source>
</evidence>
<evidence type="ECO:0000256" key="4">
    <source>
        <dbReference type="ARBA" id="ARBA00023157"/>
    </source>
</evidence>
<protein>
    <recommendedName>
        <fullName evidence="6">Pyridine nucleotide-disulphide oxidoreductase dimerisation domain-containing protein</fullName>
    </recommendedName>
</protein>
<dbReference type="AlphaFoldDB" id="V8N4X1"/>
<feature type="non-terminal residue" evidence="7">
    <location>
        <position position="1"/>
    </location>
</feature>
<evidence type="ECO:0000256" key="3">
    <source>
        <dbReference type="ARBA" id="ARBA00023002"/>
    </source>
</evidence>
<dbReference type="GO" id="GO:0034599">
    <property type="term" value="P:cellular response to oxidative stress"/>
    <property type="evidence" value="ECO:0007669"/>
    <property type="project" value="TreeGrafter"/>
</dbReference>
<evidence type="ECO:0000256" key="2">
    <source>
        <dbReference type="ARBA" id="ARBA00007532"/>
    </source>
</evidence>
<dbReference type="InterPro" id="IPR004099">
    <property type="entry name" value="Pyr_nucl-diS_OxRdtase_dimer"/>
</dbReference>
<comment type="cofactor">
    <cofactor evidence="1">
        <name>FAD</name>
        <dbReference type="ChEBI" id="CHEBI:57692"/>
    </cofactor>
</comment>
<evidence type="ECO:0000256" key="5">
    <source>
        <dbReference type="ARBA" id="ARBA00023284"/>
    </source>
</evidence>
<comment type="caution">
    <text evidence="7">The sequence shown here is derived from an EMBL/GenBank/DDBJ whole genome shotgun (WGS) entry which is preliminary data.</text>
</comment>
<organism evidence="7 8">
    <name type="scientific">Ophiophagus hannah</name>
    <name type="common">King cobra</name>
    <name type="synonym">Naja hannah</name>
    <dbReference type="NCBI Taxonomy" id="8665"/>
    <lineage>
        <taxon>Eukaryota</taxon>
        <taxon>Metazoa</taxon>
        <taxon>Chordata</taxon>
        <taxon>Craniata</taxon>
        <taxon>Vertebrata</taxon>
        <taxon>Euteleostomi</taxon>
        <taxon>Lepidosauria</taxon>
        <taxon>Squamata</taxon>
        <taxon>Bifurcata</taxon>
        <taxon>Unidentata</taxon>
        <taxon>Episquamata</taxon>
        <taxon>Toxicofera</taxon>
        <taxon>Serpentes</taxon>
        <taxon>Colubroidea</taxon>
        <taxon>Elapidae</taxon>
        <taxon>Elapinae</taxon>
        <taxon>Ophiophagus</taxon>
    </lineage>
</organism>
<evidence type="ECO:0000313" key="8">
    <source>
        <dbReference type="Proteomes" id="UP000018936"/>
    </source>
</evidence>
<dbReference type="PANTHER" id="PTHR42737">
    <property type="entry name" value="GLUTATHIONE REDUCTASE"/>
    <property type="match status" value="1"/>
</dbReference>
<dbReference type="Pfam" id="PF02852">
    <property type="entry name" value="Pyr_redox_dim"/>
    <property type="match status" value="1"/>
</dbReference>
<gene>
    <name evidence="7" type="ORF">L345_17112</name>
</gene>
<feature type="domain" description="Pyridine nucleotide-disulphide oxidoreductase dimerisation" evidence="6">
    <location>
        <begin position="52"/>
        <end position="82"/>
    </location>
</feature>
<dbReference type="GO" id="GO:0045454">
    <property type="term" value="P:cell redox homeostasis"/>
    <property type="evidence" value="ECO:0007669"/>
    <property type="project" value="InterPro"/>
</dbReference>
<dbReference type="GO" id="GO:0050660">
    <property type="term" value="F:flavin adenine dinucleotide binding"/>
    <property type="evidence" value="ECO:0007669"/>
    <property type="project" value="InterPro"/>
</dbReference>
<comment type="similarity">
    <text evidence="2">Belongs to the class-I pyridine nucleotide-disulfide oxidoreductase family.</text>
</comment>
<proteinExistence type="inferred from homology"/>
<keyword evidence="8" id="KW-1185">Reference proteome</keyword>
<evidence type="ECO:0000256" key="1">
    <source>
        <dbReference type="ARBA" id="ARBA00001974"/>
    </source>
</evidence>